<protein>
    <submittedName>
        <fullName evidence="1">Uncharacterized protein</fullName>
    </submittedName>
</protein>
<reference evidence="1" key="2">
    <citation type="submission" date="2014-03" db="EMBL/GenBank/DDBJ databases">
        <title>The Genome Annotation of Fusarium oxysporum PHW808.</title>
        <authorList>
            <consortium name="The Broad Institute Genomics Platform"/>
            <person name="Ma L.-J."/>
            <person name="Corby-Kistler H."/>
            <person name="Broz K."/>
            <person name="Gale L.R."/>
            <person name="Jonkers W."/>
            <person name="O'Donnell K."/>
            <person name="Ploetz R."/>
            <person name="Steinberg C."/>
            <person name="Schwartz D.C."/>
            <person name="VanEtten H."/>
            <person name="Zhou S."/>
            <person name="Young S.K."/>
            <person name="Zeng Q."/>
            <person name="Gargeya S."/>
            <person name="Fitzgerald M."/>
            <person name="Abouelleil A."/>
            <person name="Alvarado L."/>
            <person name="Chapman S.B."/>
            <person name="Gainer-Dewar J."/>
            <person name="Goldberg J."/>
            <person name="Griggs A."/>
            <person name="Gujja S."/>
            <person name="Hansen M."/>
            <person name="Howarth C."/>
            <person name="Imamovic A."/>
            <person name="Ireland A."/>
            <person name="Larimer J."/>
            <person name="McCowan C."/>
            <person name="Murphy C."/>
            <person name="Pearson M."/>
            <person name="Poon T.W."/>
            <person name="Priest M."/>
            <person name="Roberts A."/>
            <person name="Saif S."/>
            <person name="Shea T."/>
            <person name="Sykes S."/>
            <person name="Wortman J."/>
            <person name="Nusbaum C."/>
            <person name="Birren B."/>
        </authorList>
    </citation>
    <scope>NUCLEOTIDE SEQUENCE</scope>
    <source>
        <strain evidence="1">54008</strain>
    </source>
</reference>
<dbReference type="Proteomes" id="UP000030676">
    <property type="component" value="Unassembled WGS sequence"/>
</dbReference>
<evidence type="ECO:0000313" key="1">
    <source>
        <dbReference type="EMBL" id="EXL76697.1"/>
    </source>
</evidence>
<sequence length="71" mass="7798">MAEPLTASVTVRGARYAEVPAVSMSLRITSARAKWLQFSSQPQIHPELTLHGSQLQTTHLASHMIKNINGM</sequence>
<accession>X0HJT2</accession>
<proteinExistence type="predicted"/>
<gene>
    <name evidence="1" type="ORF">FOPG_08594</name>
</gene>
<dbReference type="HOGENOM" id="CLU_2740102_0_0_1"/>
<name>X0HJT2_FUSOX</name>
<dbReference type="EMBL" id="KK033191">
    <property type="protein sequence ID" value="EXL76697.1"/>
    <property type="molecule type" value="Genomic_DNA"/>
</dbReference>
<organism evidence="1">
    <name type="scientific">Fusarium oxysporum f. sp. conglutinans race 2 54008</name>
    <dbReference type="NCBI Taxonomy" id="1089457"/>
    <lineage>
        <taxon>Eukaryota</taxon>
        <taxon>Fungi</taxon>
        <taxon>Dikarya</taxon>
        <taxon>Ascomycota</taxon>
        <taxon>Pezizomycotina</taxon>
        <taxon>Sordariomycetes</taxon>
        <taxon>Hypocreomycetidae</taxon>
        <taxon>Hypocreales</taxon>
        <taxon>Nectriaceae</taxon>
        <taxon>Fusarium</taxon>
        <taxon>Fusarium oxysporum species complex</taxon>
    </lineage>
</organism>
<dbReference type="AlphaFoldDB" id="X0HJT2"/>
<reference evidence="1" key="1">
    <citation type="submission" date="2011-11" db="EMBL/GenBank/DDBJ databases">
        <title>The Genome Sequence of Fusarium oxysporum PHW808.</title>
        <authorList>
            <consortium name="The Broad Institute Genome Sequencing Platform"/>
            <person name="Ma L.-J."/>
            <person name="Gale L.R."/>
            <person name="Schwartz D.C."/>
            <person name="Zhou S."/>
            <person name="Corby-Kistler H."/>
            <person name="Young S.K."/>
            <person name="Zeng Q."/>
            <person name="Gargeya S."/>
            <person name="Fitzgerald M."/>
            <person name="Haas B."/>
            <person name="Abouelleil A."/>
            <person name="Alvarado L."/>
            <person name="Arachchi H.M."/>
            <person name="Berlin A."/>
            <person name="Brown A."/>
            <person name="Chapman S.B."/>
            <person name="Chen Z."/>
            <person name="Dunbar C."/>
            <person name="Freedman E."/>
            <person name="Gearin G."/>
            <person name="Goldberg J."/>
            <person name="Griggs A."/>
            <person name="Gujja S."/>
            <person name="Heiman D."/>
            <person name="Howarth C."/>
            <person name="Larson L."/>
            <person name="Lui A."/>
            <person name="MacDonald P.J.P."/>
            <person name="Montmayeur A."/>
            <person name="Murphy C."/>
            <person name="Neiman D."/>
            <person name="Pearson M."/>
            <person name="Priest M."/>
            <person name="Roberts A."/>
            <person name="Saif S."/>
            <person name="Shea T."/>
            <person name="Shenoy N."/>
            <person name="Sisk P."/>
            <person name="Stolte C."/>
            <person name="Sykes S."/>
            <person name="Wortman J."/>
            <person name="Nusbaum C."/>
            <person name="Birren B."/>
        </authorList>
    </citation>
    <scope>NUCLEOTIDE SEQUENCE [LARGE SCALE GENOMIC DNA]</scope>
    <source>
        <strain evidence="1">54008</strain>
    </source>
</reference>